<keyword evidence="5" id="KW-1185">Reference proteome</keyword>
<dbReference type="PANTHER" id="PTHR46558:SF13">
    <property type="entry name" value="HTH-TYPE TRANSCRIPTIONAL REGULATOR IMMR"/>
    <property type="match status" value="1"/>
</dbReference>
<dbReference type="PROSITE" id="PS50943">
    <property type="entry name" value="HTH_CROC1"/>
    <property type="match status" value="1"/>
</dbReference>
<sequence>MIAFGRWLAEQRKTRFWSQSVLAEKLDVSQNSVSRWETGVAFPSQGHLQKIAELFGVTPDDILRIARQGSLTEPEPAGYCIAETNAKPDPDRETPEDRIRRLKAELSLMQIENKTLKERKHELEAELGFVRADNLKLKVANRQLKAAVQQFID</sequence>
<dbReference type="OrthoDB" id="9812495at2"/>
<dbReference type="CDD" id="cd00093">
    <property type="entry name" value="HTH_XRE"/>
    <property type="match status" value="1"/>
</dbReference>
<keyword evidence="1" id="KW-0238">DNA-binding</keyword>
<evidence type="ECO:0000256" key="2">
    <source>
        <dbReference type="SAM" id="Coils"/>
    </source>
</evidence>
<dbReference type="RefSeq" id="WP_093914113.1">
    <property type="nucleotide sequence ID" value="NZ_FONL01000019.1"/>
</dbReference>
<keyword evidence="2" id="KW-0175">Coiled coil</keyword>
<protein>
    <submittedName>
        <fullName evidence="4">Helix-turn-helix</fullName>
    </submittedName>
</protein>
<dbReference type="Pfam" id="PF01381">
    <property type="entry name" value="HTH_3"/>
    <property type="match status" value="1"/>
</dbReference>
<evidence type="ECO:0000313" key="5">
    <source>
        <dbReference type="Proteomes" id="UP000198896"/>
    </source>
</evidence>
<feature type="coiled-coil region" evidence="2">
    <location>
        <begin position="99"/>
        <end position="133"/>
    </location>
</feature>
<dbReference type="SUPFAM" id="SSF47413">
    <property type="entry name" value="lambda repressor-like DNA-binding domains"/>
    <property type="match status" value="1"/>
</dbReference>
<dbReference type="Gene3D" id="1.20.5.340">
    <property type="match status" value="1"/>
</dbReference>
<evidence type="ECO:0000259" key="3">
    <source>
        <dbReference type="PROSITE" id="PS50943"/>
    </source>
</evidence>
<dbReference type="Gene3D" id="1.10.260.40">
    <property type="entry name" value="lambda repressor-like DNA-binding domains"/>
    <property type="match status" value="1"/>
</dbReference>
<feature type="domain" description="HTH cro/C1-type" evidence="3">
    <location>
        <begin position="8"/>
        <end position="62"/>
    </location>
</feature>
<evidence type="ECO:0000256" key="1">
    <source>
        <dbReference type="ARBA" id="ARBA00023125"/>
    </source>
</evidence>
<dbReference type="Proteomes" id="UP000198896">
    <property type="component" value="Unassembled WGS sequence"/>
</dbReference>
<accession>A0A1I2DCT6</accession>
<evidence type="ECO:0000313" key="4">
    <source>
        <dbReference type="EMBL" id="SFE78334.1"/>
    </source>
</evidence>
<dbReference type="AlphaFoldDB" id="A0A1I2DCT6"/>
<dbReference type="EMBL" id="FONL01000019">
    <property type="protein sequence ID" value="SFE78334.1"/>
    <property type="molecule type" value="Genomic_DNA"/>
</dbReference>
<dbReference type="GO" id="GO:0003677">
    <property type="term" value="F:DNA binding"/>
    <property type="evidence" value="ECO:0007669"/>
    <property type="project" value="UniProtKB-KW"/>
</dbReference>
<dbReference type="SMART" id="SM00530">
    <property type="entry name" value="HTH_XRE"/>
    <property type="match status" value="1"/>
</dbReference>
<dbReference type="InterPro" id="IPR010982">
    <property type="entry name" value="Lambda_DNA-bd_dom_sf"/>
</dbReference>
<dbReference type="STRING" id="1123323.SAMN05216245_11921"/>
<dbReference type="PANTHER" id="PTHR46558">
    <property type="entry name" value="TRACRIPTIONAL REGULATORY PROTEIN-RELATED-RELATED"/>
    <property type="match status" value="1"/>
</dbReference>
<name>A0A1I2DCT6_9FIRM</name>
<organism evidence="4 5">
    <name type="scientific">Succiniclasticum ruminis DSM 9236</name>
    <dbReference type="NCBI Taxonomy" id="1123323"/>
    <lineage>
        <taxon>Bacteria</taxon>
        <taxon>Bacillati</taxon>
        <taxon>Bacillota</taxon>
        <taxon>Negativicutes</taxon>
        <taxon>Acidaminococcales</taxon>
        <taxon>Acidaminococcaceae</taxon>
        <taxon>Succiniclasticum</taxon>
    </lineage>
</organism>
<proteinExistence type="predicted"/>
<gene>
    <name evidence="4" type="ORF">SAMN05216245_11921</name>
</gene>
<reference evidence="4 5" key="1">
    <citation type="submission" date="2016-10" db="EMBL/GenBank/DDBJ databases">
        <authorList>
            <person name="de Groot N.N."/>
        </authorList>
    </citation>
    <scope>NUCLEOTIDE SEQUENCE [LARGE SCALE GENOMIC DNA]</scope>
    <source>
        <strain evidence="4 5">DSM 9236</strain>
    </source>
</reference>
<dbReference type="InterPro" id="IPR001387">
    <property type="entry name" value="Cro/C1-type_HTH"/>
</dbReference>